<proteinExistence type="predicted"/>
<comment type="caution">
    <text evidence="1">The sequence shown here is derived from an EMBL/GenBank/DDBJ whole genome shotgun (WGS) entry which is preliminary data.</text>
</comment>
<sequence>MISFAYILATFAGESIKQKGVASYVTRPSSNQRAYPRHSSFSIGLHGNCWANVMSFLPEMIQELLRFYRHKLPYHLKGLRAMSLIHSAF</sequence>
<dbReference type="EMBL" id="JAAHFQ010000045">
    <property type="protein sequence ID" value="NER26711.1"/>
    <property type="molecule type" value="Genomic_DNA"/>
</dbReference>
<name>A0A6B3NAP6_9CYAN</name>
<gene>
    <name evidence="1" type="ORF">F6J89_03550</name>
</gene>
<dbReference type="AlphaFoldDB" id="A0A6B3NAP6"/>
<accession>A0A6B3NAP6</accession>
<evidence type="ECO:0000313" key="1">
    <source>
        <dbReference type="EMBL" id="NER26711.1"/>
    </source>
</evidence>
<protein>
    <recommendedName>
        <fullName evidence="2">Transposase</fullName>
    </recommendedName>
</protein>
<reference evidence="1" key="1">
    <citation type="submission" date="2019-11" db="EMBL/GenBank/DDBJ databases">
        <title>Genomic insights into an expanded diversity of filamentous marine cyanobacteria reveals the extraordinary biosynthetic potential of Moorea and Okeania.</title>
        <authorList>
            <person name="Ferreira Leao T."/>
            <person name="Wang M."/>
            <person name="Moss N."/>
            <person name="Da Silva R."/>
            <person name="Sanders J."/>
            <person name="Nurk S."/>
            <person name="Gurevich A."/>
            <person name="Humphrey G."/>
            <person name="Reher R."/>
            <person name="Zhu Q."/>
            <person name="Belda-Ferre P."/>
            <person name="Glukhov E."/>
            <person name="Rex R."/>
            <person name="Dorrestein P.C."/>
            <person name="Knight R."/>
            <person name="Pevzner P."/>
            <person name="Gerwick W.H."/>
            <person name="Gerwick L."/>
        </authorList>
    </citation>
    <scope>NUCLEOTIDE SEQUENCE</scope>
    <source>
        <strain evidence="1">SIO1C4</strain>
    </source>
</reference>
<evidence type="ECO:0008006" key="2">
    <source>
        <dbReference type="Google" id="ProtNLM"/>
    </source>
</evidence>
<organism evidence="1">
    <name type="scientific">Symploca sp. SIO1C4</name>
    <dbReference type="NCBI Taxonomy" id="2607765"/>
    <lineage>
        <taxon>Bacteria</taxon>
        <taxon>Bacillati</taxon>
        <taxon>Cyanobacteriota</taxon>
        <taxon>Cyanophyceae</taxon>
        <taxon>Coleofasciculales</taxon>
        <taxon>Coleofasciculaceae</taxon>
        <taxon>Symploca</taxon>
    </lineage>
</organism>